<dbReference type="AlphaFoldDB" id="A0A8S1BEA6"/>
<dbReference type="InterPro" id="IPR037519">
    <property type="entry name" value="LITAF_fam"/>
</dbReference>
<dbReference type="Proteomes" id="UP000494106">
    <property type="component" value="Unassembled WGS sequence"/>
</dbReference>
<comment type="caution">
    <text evidence="10">The sequence shown here is derived from an EMBL/GenBank/DDBJ whole genome shotgun (WGS) entry which is preliminary data.</text>
</comment>
<dbReference type="OrthoDB" id="5599753at2759"/>
<comment type="subcellular location">
    <subcellularLocation>
        <location evidence="2">Endosome membrane</location>
        <topology evidence="2">Peripheral membrane protein</topology>
    </subcellularLocation>
    <subcellularLocation>
        <location evidence="1">Late endosome membrane</location>
    </subcellularLocation>
    <subcellularLocation>
        <location evidence="3">Lysosome membrane</location>
        <topology evidence="3">Peripheral membrane protein</topology>
        <orientation evidence="3">Cytoplasmic side</orientation>
    </subcellularLocation>
</comment>
<keyword evidence="6" id="KW-0862">Zinc</keyword>
<dbReference type="SMART" id="SM00714">
    <property type="entry name" value="LITAF"/>
    <property type="match status" value="1"/>
</dbReference>
<evidence type="ECO:0000256" key="3">
    <source>
        <dbReference type="ARBA" id="ARBA00004630"/>
    </source>
</evidence>
<name>A0A8S1BEA6_ARCPL</name>
<dbReference type="Proteomes" id="UP000494256">
    <property type="component" value="Unassembled WGS sequence"/>
</dbReference>
<proteinExistence type="inferred from homology"/>
<gene>
    <name evidence="10" type="ORF">APLA_LOCUS15695</name>
    <name evidence="11" type="ORF">APLA_LOCUS16353</name>
</gene>
<feature type="region of interest" description="Disordered" evidence="8">
    <location>
        <begin position="1"/>
        <end position="25"/>
    </location>
</feature>
<dbReference type="GO" id="GO:0005765">
    <property type="term" value="C:lysosomal membrane"/>
    <property type="evidence" value="ECO:0007669"/>
    <property type="project" value="UniProtKB-SubCell"/>
</dbReference>
<dbReference type="EMBL" id="CADEBD010000494">
    <property type="protein sequence ID" value="CAB3256673.1"/>
    <property type="molecule type" value="Genomic_DNA"/>
</dbReference>
<dbReference type="InterPro" id="IPR006629">
    <property type="entry name" value="LITAF"/>
</dbReference>
<dbReference type="EMBL" id="CADEBC010000596">
    <property type="protein sequence ID" value="CAB3258142.1"/>
    <property type="molecule type" value="Genomic_DNA"/>
</dbReference>
<dbReference type="PROSITE" id="PS51837">
    <property type="entry name" value="LITAF"/>
    <property type="match status" value="1"/>
</dbReference>
<evidence type="ECO:0000313" key="12">
    <source>
        <dbReference type="Proteomes" id="UP000494106"/>
    </source>
</evidence>
<evidence type="ECO:0000256" key="4">
    <source>
        <dbReference type="ARBA" id="ARBA00005975"/>
    </source>
</evidence>
<dbReference type="Pfam" id="PF10601">
    <property type="entry name" value="zf-LITAF-like"/>
    <property type="match status" value="1"/>
</dbReference>
<dbReference type="PANTHER" id="PTHR23292">
    <property type="entry name" value="LIPOPOLYSACCHARIDE-INDUCED TUMOR NECROSIS FACTOR-ALPHA FACTOR"/>
    <property type="match status" value="1"/>
</dbReference>
<evidence type="ECO:0000256" key="6">
    <source>
        <dbReference type="ARBA" id="ARBA00022833"/>
    </source>
</evidence>
<evidence type="ECO:0000313" key="11">
    <source>
        <dbReference type="EMBL" id="CAB3258142.1"/>
    </source>
</evidence>
<sequence>MDSGNDKGTRVSQPPPYSEYPGPAPQPQTYVAAPVVMPVVVASRMGPEPTPFVCKSCHAQIVTRIETKPTTKTHLFALLLCVIGCWPCVCIPYCVDSCNNTNHYCPNCNAYLGSYDS</sequence>
<keyword evidence="5" id="KW-0479">Metal-binding</keyword>
<organism evidence="10 13">
    <name type="scientific">Arctia plantaginis</name>
    <name type="common">Wood tiger moth</name>
    <name type="synonym">Phalaena plantaginis</name>
    <dbReference type="NCBI Taxonomy" id="874455"/>
    <lineage>
        <taxon>Eukaryota</taxon>
        <taxon>Metazoa</taxon>
        <taxon>Ecdysozoa</taxon>
        <taxon>Arthropoda</taxon>
        <taxon>Hexapoda</taxon>
        <taxon>Insecta</taxon>
        <taxon>Pterygota</taxon>
        <taxon>Neoptera</taxon>
        <taxon>Endopterygota</taxon>
        <taxon>Lepidoptera</taxon>
        <taxon>Glossata</taxon>
        <taxon>Ditrysia</taxon>
        <taxon>Noctuoidea</taxon>
        <taxon>Erebidae</taxon>
        <taxon>Arctiinae</taxon>
        <taxon>Arctia</taxon>
    </lineage>
</organism>
<accession>A0A8S1BEA6</accession>
<evidence type="ECO:0000256" key="5">
    <source>
        <dbReference type="ARBA" id="ARBA00022723"/>
    </source>
</evidence>
<evidence type="ECO:0000313" key="10">
    <source>
        <dbReference type="EMBL" id="CAB3256673.1"/>
    </source>
</evidence>
<reference evidence="12 13" key="1">
    <citation type="submission" date="2020-04" db="EMBL/GenBank/DDBJ databases">
        <authorList>
            <person name="Wallbank WR R."/>
            <person name="Pardo Diaz C."/>
            <person name="Kozak K."/>
            <person name="Martin S."/>
            <person name="Jiggins C."/>
            <person name="Moest M."/>
            <person name="Warren A I."/>
            <person name="Byers J.R.P. K."/>
            <person name="Montejo-Kovacevich G."/>
            <person name="Yen C E."/>
        </authorList>
    </citation>
    <scope>NUCLEOTIDE SEQUENCE [LARGE SCALE GENOMIC DNA]</scope>
</reference>
<evidence type="ECO:0000256" key="8">
    <source>
        <dbReference type="SAM" id="MobiDB-lite"/>
    </source>
</evidence>
<evidence type="ECO:0000313" key="13">
    <source>
        <dbReference type="Proteomes" id="UP000494256"/>
    </source>
</evidence>
<dbReference type="PANTHER" id="PTHR23292:SF14">
    <property type="entry name" value="FI16615P1-RELATED"/>
    <property type="match status" value="1"/>
</dbReference>
<evidence type="ECO:0000256" key="1">
    <source>
        <dbReference type="ARBA" id="ARBA00004414"/>
    </source>
</evidence>
<keyword evidence="7" id="KW-0472">Membrane</keyword>
<dbReference type="GO" id="GO:0031902">
    <property type="term" value="C:late endosome membrane"/>
    <property type="evidence" value="ECO:0007669"/>
    <property type="project" value="UniProtKB-SubCell"/>
</dbReference>
<feature type="domain" description="LITAF" evidence="9">
    <location>
        <begin position="31"/>
        <end position="117"/>
    </location>
</feature>
<evidence type="ECO:0000256" key="7">
    <source>
        <dbReference type="ARBA" id="ARBA00023136"/>
    </source>
</evidence>
<evidence type="ECO:0000259" key="9">
    <source>
        <dbReference type="PROSITE" id="PS51837"/>
    </source>
</evidence>
<feature type="compositionally biased region" description="Pro residues" evidence="8">
    <location>
        <begin position="13"/>
        <end position="25"/>
    </location>
</feature>
<evidence type="ECO:0000256" key="2">
    <source>
        <dbReference type="ARBA" id="ARBA00004481"/>
    </source>
</evidence>
<keyword evidence="12" id="KW-1185">Reference proteome</keyword>
<comment type="similarity">
    <text evidence="4">Belongs to the CDIP1/LITAF family.</text>
</comment>
<dbReference type="GO" id="GO:0008270">
    <property type="term" value="F:zinc ion binding"/>
    <property type="evidence" value="ECO:0007669"/>
    <property type="project" value="TreeGrafter"/>
</dbReference>
<protein>
    <recommendedName>
        <fullName evidence="9">LITAF domain-containing protein</fullName>
    </recommendedName>
</protein>